<dbReference type="OrthoDB" id="372602at2157"/>
<proteinExistence type="predicted"/>
<name>A0A0E3KQ29_METTT</name>
<dbReference type="HOGENOM" id="CLU_2505011_0_0_2"/>
<dbReference type="EMBL" id="CP009501">
    <property type="protein sequence ID" value="AKB13731.1"/>
    <property type="molecule type" value="Genomic_DNA"/>
</dbReference>
<dbReference type="GeneID" id="53688285"/>
<organism evidence="1 2">
    <name type="scientific">Methanosarcina thermophila (strain ATCC 43570 / DSM 1825 / OCM 12 / VKM B-1830 / TM-1)</name>
    <dbReference type="NCBI Taxonomy" id="523844"/>
    <lineage>
        <taxon>Archaea</taxon>
        <taxon>Methanobacteriati</taxon>
        <taxon>Methanobacteriota</taxon>
        <taxon>Stenosarchaea group</taxon>
        <taxon>Methanomicrobia</taxon>
        <taxon>Methanosarcinales</taxon>
        <taxon>Methanosarcinaceae</taxon>
        <taxon>Methanosarcina</taxon>
    </lineage>
</organism>
<dbReference type="KEGG" id="mthr:MSTHT_1973"/>
<reference evidence="1 2" key="1">
    <citation type="submission" date="2014-07" db="EMBL/GenBank/DDBJ databases">
        <title>Methanogenic archaea and the global carbon cycle.</title>
        <authorList>
            <person name="Henriksen J.R."/>
            <person name="Luke J."/>
            <person name="Reinhart S."/>
            <person name="Benedict M.N."/>
            <person name="Youngblut N.D."/>
            <person name="Metcalf M.E."/>
            <person name="Whitaker R.J."/>
            <person name="Metcalf W.W."/>
        </authorList>
    </citation>
    <scope>NUCLEOTIDE SEQUENCE [LARGE SCALE GENOMIC DNA]</scope>
    <source>
        <strain evidence="2">ATCC 43570 / DSM 1825 / OCM 12 / VKM B-1830 / TM-1</strain>
    </source>
</reference>
<protein>
    <submittedName>
        <fullName evidence="1">Uncharacterized protein</fullName>
    </submittedName>
</protein>
<dbReference type="PATRIC" id="fig|523844.20.peg.2438"/>
<evidence type="ECO:0000313" key="2">
    <source>
        <dbReference type="Proteomes" id="UP000066529"/>
    </source>
</evidence>
<gene>
    <name evidence="1" type="ORF">MSTHT_1973</name>
</gene>
<dbReference type="AlphaFoldDB" id="A0A0E3KQ29"/>
<sequence length="85" mass="9336">MKEREIPGLIELKMEFESKLSGIKEYQELKAEFDRSAMGLIKEAIRSKGIRLESGRTPGSQPSLAVGCGFCEVCITACTDCVAYS</sequence>
<dbReference type="Proteomes" id="UP000066529">
    <property type="component" value="Chromosome"/>
</dbReference>
<accession>A0A0E3KQ29</accession>
<dbReference type="RefSeq" id="WP_048167732.1">
    <property type="nucleotide sequence ID" value="NZ_CP009501.1"/>
</dbReference>
<evidence type="ECO:0000313" key="1">
    <source>
        <dbReference type="EMBL" id="AKB13731.1"/>
    </source>
</evidence>